<name>A0A1R4FM70_BREDI</name>
<sequence>MPRDGSLDTTTAFSREGDDWRVWDLHGEARLAVDGRPSLLDRNWSAHGSRIAGCADGRLWIGLSSARTQYESMTQTRALGVLSLAPDGNLLVEVRTERRHYGLLPWPSVQRRSARYSFAPATAPTSVS</sequence>
<dbReference type="AlphaFoldDB" id="A0A1R4FM70"/>
<dbReference type="OrthoDB" id="2633250at2"/>
<protein>
    <submittedName>
        <fullName evidence="1">Uncharacterized protein</fullName>
    </submittedName>
</protein>
<gene>
    <name evidence="1" type="ORF">FM111_05640</name>
</gene>
<proteinExistence type="predicted"/>
<dbReference type="EMBL" id="FUIE01000033">
    <property type="protein sequence ID" value="SJM57028.1"/>
    <property type="molecule type" value="Genomic_DNA"/>
</dbReference>
<reference evidence="1 2" key="1">
    <citation type="submission" date="2017-02" db="EMBL/GenBank/DDBJ databases">
        <authorList>
            <person name="Peterson S.W."/>
        </authorList>
    </citation>
    <scope>NUCLEOTIDE SEQUENCE [LARGE SCALE GENOMIC DNA]</scope>
    <source>
        <strain evidence="1 2">3F5N</strain>
    </source>
</reference>
<evidence type="ECO:0000313" key="2">
    <source>
        <dbReference type="Proteomes" id="UP000195766"/>
    </source>
</evidence>
<organism evidence="1 2">
    <name type="scientific">Brevundimonas diminuta 3F5N</name>
    <dbReference type="NCBI Taxonomy" id="1255603"/>
    <lineage>
        <taxon>Bacteria</taxon>
        <taxon>Pseudomonadati</taxon>
        <taxon>Pseudomonadota</taxon>
        <taxon>Alphaproteobacteria</taxon>
        <taxon>Caulobacterales</taxon>
        <taxon>Caulobacteraceae</taxon>
        <taxon>Brevundimonas</taxon>
    </lineage>
</organism>
<accession>A0A1R4FM70</accession>
<dbReference type="Proteomes" id="UP000195766">
    <property type="component" value="Unassembled WGS sequence"/>
</dbReference>
<dbReference type="RefSeq" id="WP_087139889.1">
    <property type="nucleotide sequence ID" value="NZ_FUIE01000033.1"/>
</dbReference>
<evidence type="ECO:0000313" key="1">
    <source>
        <dbReference type="EMBL" id="SJM57028.1"/>
    </source>
</evidence>